<dbReference type="EMBL" id="KE504142">
    <property type="protein sequence ID" value="EPT01335.1"/>
    <property type="molecule type" value="Genomic_DNA"/>
</dbReference>
<protein>
    <recommendedName>
        <fullName evidence="4">Steroid 5-alpha reductase C-terminal domain-containing protein</fullName>
    </recommendedName>
</protein>
<keyword evidence="1" id="KW-0472">Membrane</keyword>
<dbReference type="InParanoid" id="S8FT21"/>
<name>S8FT21_FOMSC</name>
<feature type="transmembrane region" description="Helical" evidence="1">
    <location>
        <begin position="33"/>
        <end position="52"/>
    </location>
</feature>
<organism evidence="2 3">
    <name type="scientific">Fomitopsis schrenkii</name>
    <name type="common">Brown rot fungus</name>
    <dbReference type="NCBI Taxonomy" id="2126942"/>
    <lineage>
        <taxon>Eukaryota</taxon>
        <taxon>Fungi</taxon>
        <taxon>Dikarya</taxon>
        <taxon>Basidiomycota</taxon>
        <taxon>Agaricomycotina</taxon>
        <taxon>Agaricomycetes</taxon>
        <taxon>Polyporales</taxon>
        <taxon>Fomitopsis</taxon>
    </lineage>
</organism>
<dbReference type="GO" id="GO:0016020">
    <property type="term" value="C:membrane"/>
    <property type="evidence" value="ECO:0007669"/>
    <property type="project" value="TreeGrafter"/>
</dbReference>
<evidence type="ECO:0000313" key="3">
    <source>
        <dbReference type="Proteomes" id="UP000015241"/>
    </source>
</evidence>
<feature type="transmembrane region" description="Helical" evidence="1">
    <location>
        <begin position="119"/>
        <end position="141"/>
    </location>
</feature>
<dbReference type="InterPro" id="IPR010721">
    <property type="entry name" value="UstE-like"/>
</dbReference>
<gene>
    <name evidence="2" type="ORF">FOMPIDRAFT_1029843</name>
</gene>
<evidence type="ECO:0000313" key="2">
    <source>
        <dbReference type="EMBL" id="EPT01335.1"/>
    </source>
</evidence>
<accession>S8FT21</accession>
<proteinExistence type="predicted"/>
<dbReference type="eggNOG" id="KOG4650">
    <property type="taxonomic scope" value="Eukaryota"/>
</dbReference>
<feature type="transmembrane region" description="Helical" evidence="1">
    <location>
        <begin position="153"/>
        <end position="172"/>
    </location>
</feature>
<dbReference type="PANTHER" id="PTHR32251">
    <property type="entry name" value="3-OXO-5-ALPHA-STEROID 4-DEHYDROGENASE"/>
    <property type="match status" value="1"/>
</dbReference>
<dbReference type="Pfam" id="PF06966">
    <property type="entry name" value="DUF1295"/>
    <property type="match status" value="1"/>
</dbReference>
<keyword evidence="1" id="KW-1133">Transmembrane helix</keyword>
<feature type="transmembrane region" description="Helical" evidence="1">
    <location>
        <begin position="6"/>
        <end position="26"/>
    </location>
</feature>
<sequence length="288" mass="32462">MPLFSSLLPTAAASYGLQSVLAVIFVPQANEKYYDLGGALGFLTSTFVSLYYPSLKARYWYNLPGVQLPPITSFAPRQLLLSAAVVAWSTRLGSFLVTRAFRAGGDSRFDEVKYQPAKFTAFWMAQATWVFIVGLPVYLVNALPAATHPPLRPLDYLSIALFTGSWVFEIIADRQKTAWRHARDNKQHDEKFITGGLWSISRHPNYVGEVSLWTAMWLLSVTSLRTPSFPRASWLLAGASPLMTWFLLRNVSGVPPLERAGDLRFGNDPKWREYKRNVPVFWPWGPRG</sequence>
<dbReference type="Proteomes" id="UP000015241">
    <property type="component" value="Unassembled WGS sequence"/>
</dbReference>
<keyword evidence="3" id="KW-1185">Reference proteome</keyword>
<reference evidence="2 3" key="1">
    <citation type="journal article" date="2012" name="Science">
        <title>The Paleozoic origin of enzymatic lignin decomposition reconstructed from 31 fungal genomes.</title>
        <authorList>
            <person name="Floudas D."/>
            <person name="Binder M."/>
            <person name="Riley R."/>
            <person name="Barry K."/>
            <person name="Blanchette R.A."/>
            <person name="Henrissat B."/>
            <person name="Martinez A.T."/>
            <person name="Otillar R."/>
            <person name="Spatafora J.W."/>
            <person name="Yadav J.S."/>
            <person name="Aerts A."/>
            <person name="Benoit I."/>
            <person name="Boyd A."/>
            <person name="Carlson A."/>
            <person name="Copeland A."/>
            <person name="Coutinho P.M."/>
            <person name="de Vries R.P."/>
            <person name="Ferreira P."/>
            <person name="Findley K."/>
            <person name="Foster B."/>
            <person name="Gaskell J."/>
            <person name="Glotzer D."/>
            <person name="Gorecki P."/>
            <person name="Heitman J."/>
            <person name="Hesse C."/>
            <person name="Hori C."/>
            <person name="Igarashi K."/>
            <person name="Jurgens J.A."/>
            <person name="Kallen N."/>
            <person name="Kersten P."/>
            <person name="Kohler A."/>
            <person name="Kuees U."/>
            <person name="Kumar T.K.A."/>
            <person name="Kuo A."/>
            <person name="LaButti K."/>
            <person name="Larrondo L.F."/>
            <person name="Lindquist E."/>
            <person name="Ling A."/>
            <person name="Lombard V."/>
            <person name="Lucas S."/>
            <person name="Lundell T."/>
            <person name="Martin R."/>
            <person name="McLaughlin D.J."/>
            <person name="Morgenstern I."/>
            <person name="Morin E."/>
            <person name="Murat C."/>
            <person name="Nagy L.G."/>
            <person name="Nolan M."/>
            <person name="Ohm R.A."/>
            <person name="Patyshakuliyeva A."/>
            <person name="Rokas A."/>
            <person name="Ruiz-Duenas F.J."/>
            <person name="Sabat G."/>
            <person name="Salamov A."/>
            <person name="Samejima M."/>
            <person name="Schmutz J."/>
            <person name="Slot J.C."/>
            <person name="St John F."/>
            <person name="Stenlid J."/>
            <person name="Sun H."/>
            <person name="Sun S."/>
            <person name="Syed K."/>
            <person name="Tsang A."/>
            <person name="Wiebenga A."/>
            <person name="Young D."/>
            <person name="Pisabarro A."/>
            <person name="Eastwood D.C."/>
            <person name="Martin F."/>
            <person name="Cullen D."/>
            <person name="Grigoriev I.V."/>
            <person name="Hibbett D.S."/>
        </authorList>
    </citation>
    <scope>NUCLEOTIDE SEQUENCE</scope>
    <source>
        <strain evidence="3">FP-58527</strain>
    </source>
</reference>
<evidence type="ECO:0000256" key="1">
    <source>
        <dbReference type="SAM" id="Phobius"/>
    </source>
</evidence>
<dbReference type="AlphaFoldDB" id="S8FT21"/>
<keyword evidence="1" id="KW-0812">Transmembrane</keyword>
<feature type="transmembrane region" description="Helical" evidence="1">
    <location>
        <begin position="79"/>
        <end position="98"/>
    </location>
</feature>
<dbReference type="OrthoDB" id="67965at2759"/>
<dbReference type="Gene3D" id="1.20.120.1630">
    <property type="match status" value="1"/>
</dbReference>
<dbReference type="HOGENOM" id="CLU_043418_1_0_1"/>
<dbReference type="PANTHER" id="PTHR32251:SF17">
    <property type="entry name" value="STEROID 5-ALPHA REDUCTASE C-TERMINAL DOMAIN-CONTAINING PROTEIN"/>
    <property type="match status" value="1"/>
</dbReference>
<evidence type="ECO:0008006" key="4">
    <source>
        <dbReference type="Google" id="ProtNLM"/>
    </source>
</evidence>